<feature type="domain" description="DUF559" evidence="1">
    <location>
        <begin position="10"/>
        <end position="112"/>
    </location>
</feature>
<keyword evidence="3" id="KW-1185">Reference proteome</keyword>
<dbReference type="InterPro" id="IPR011335">
    <property type="entry name" value="Restrct_endonuc-II-like"/>
</dbReference>
<dbReference type="Proteomes" id="UP001404956">
    <property type="component" value="Unassembled WGS sequence"/>
</dbReference>
<proteinExistence type="predicted"/>
<protein>
    <submittedName>
        <fullName evidence="2">Uncharacterized protein HI_1162</fullName>
    </submittedName>
</protein>
<evidence type="ECO:0000313" key="3">
    <source>
        <dbReference type="Proteomes" id="UP001404956"/>
    </source>
</evidence>
<evidence type="ECO:0000259" key="1">
    <source>
        <dbReference type="Pfam" id="PF04480"/>
    </source>
</evidence>
<comment type="caution">
    <text evidence="2">The sequence shown here is derived from an EMBL/GenBank/DDBJ whole genome shotgun (WGS) entry which is preliminary data.</text>
</comment>
<evidence type="ECO:0000313" key="2">
    <source>
        <dbReference type="EMBL" id="GAA5532072.1"/>
    </source>
</evidence>
<reference evidence="2 3" key="1">
    <citation type="submission" date="2024-02" db="EMBL/GenBank/DDBJ databases">
        <title>Deinococcus aluminii NBRC 112889.</title>
        <authorList>
            <person name="Ichikawa N."/>
            <person name="Katano-Makiyama Y."/>
            <person name="Hidaka K."/>
        </authorList>
    </citation>
    <scope>NUCLEOTIDE SEQUENCE [LARGE SCALE GENOMIC DNA]</scope>
    <source>
        <strain evidence="2 3">NBRC 112889</strain>
    </source>
</reference>
<gene>
    <name evidence="2" type="ORF">Dalu01_00450</name>
</gene>
<dbReference type="InterPro" id="IPR007569">
    <property type="entry name" value="DUF559"/>
</dbReference>
<dbReference type="InterPro" id="IPR047216">
    <property type="entry name" value="Endonuclease_DUF559_bact"/>
</dbReference>
<sequence>MRAAYTPRLAPRARELRNNQTPAERKLWFEFLRTHPVKFRRQVPLEGYILDFYAPALKLCIELDGRSHDGRAAQQYDAERTRRLTASGIRVARFSNAEVLGQFAEVCGTIDGVCQGEAPF</sequence>
<organism evidence="2 3">
    <name type="scientific">Deinococcus aluminii</name>
    <dbReference type="NCBI Taxonomy" id="1656885"/>
    <lineage>
        <taxon>Bacteria</taxon>
        <taxon>Thermotogati</taxon>
        <taxon>Deinococcota</taxon>
        <taxon>Deinococci</taxon>
        <taxon>Deinococcales</taxon>
        <taxon>Deinococcaceae</taxon>
        <taxon>Deinococcus</taxon>
    </lineage>
</organism>
<dbReference type="PANTHER" id="PTHR38590:SF1">
    <property type="entry name" value="BLL0828 PROTEIN"/>
    <property type="match status" value="1"/>
</dbReference>
<name>A0ABP9X9K5_9DEIO</name>
<dbReference type="Pfam" id="PF04480">
    <property type="entry name" value="DUF559"/>
    <property type="match status" value="1"/>
</dbReference>
<accession>A0ABP9X9K5</accession>
<dbReference type="SUPFAM" id="SSF52980">
    <property type="entry name" value="Restriction endonuclease-like"/>
    <property type="match status" value="1"/>
</dbReference>
<dbReference type="CDD" id="cd01038">
    <property type="entry name" value="Endonuclease_DUF559"/>
    <property type="match status" value="1"/>
</dbReference>
<dbReference type="PANTHER" id="PTHR38590">
    <property type="entry name" value="BLL0828 PROTEIN"/>
    <property type="match status" value="1"/>
</dbReference>
<dbReference type="EMBL" id="BAABRV010000001">
    <property type="protein sequence ID" value="GAA5532072.1"/>
    <property type="molecule type" value="Genomic_DNA"/>
</dbReference>
<dbReference type="Gene3D" id="3.40.960.10">
    <property type="entry name" value="VSR Endonuclease"/>
    <property type="match status" value="1"/>
</dbReference>
<dbReference type="RefSeq" id="WP_345450821.1">
    <property type="nucleotide sequence ID" value="NZ_BAABRV010000001.1"/>
</dbReference>